<dbReference type="InterPro" id="IPR013785">
    <property type="entry name" value="Aldolase_TIM"/>
</dbReference>
<gene>
    <name evidence="1" type="ORF">SAMN05216313_101334</name>
</gene>
<dbReference type="SUPFAM" id="SSF51391">
    <property type="entry name" value="Thiamin phosphate synthase"/>
    <property type="match status" value="1"/>
</dbReference>
<reference evidence="2" key="1">
    <citation type="submission" date="2016-10" db="EMBL/GenBank/DDBJ databases">
        <authorList>
            <person name="Varghese N."/>
            <person name="Submissions S."/>
        </authorList>
    </citation>
    <scope>NUCLEOTIDE SEQUENCE [LARGE SCALE GENOMIC DNA]</scope>
    <source>
        <strain evidence="2">NLAE-zl-G277</strain>
    </source>
</reference>
<accession>A0A1I0B3G9</accession>
<dbReference type="EMBL" id="FOIM01000001">
    <property type="protein sequence ID" value="SET01311.1"/>
    <property type="molecule type" value="Genomic_DNA"/>
</dbReference>
<proteinExistence type="predicted"/>
<dbReference type="STRING" id="460384.SAMN05216313_101334"/>
<dbReference type="Proteomes" id="UP000198508">
    <property type="component" value="Unassembled WGS sequence"/>
</dbReference>
<dbReference type="GeneID" id="93280030"/>
<dbReference type="Gene3D" id="3.20.20.70">
    <property type="entry name" value="Aldolase class I"/>
    <property type="match status" value="1"/>
</dbReference>
<evidence type="ECO:0000313" key="2">
    <source>
        <dbReference type="Proteomes" id="UP000198508"/>
    </source>
</evidence>
<dbReference type="InterPro" id="IPR036206">
    <property type="entry name" value="ThiamineP_synth_sf"/>
</dbReference>
<evidence type="ECO:0000313" key="1">
    <source>
        <dbReference type="EMBL" id="SET01311.1"/>
    </source>
</evidence>
<name>A0A1I0B3G9_9FIRM</name>
<organism evidence="1 2">
    <name type="scientific">Enterocloster lavalensis</name>
    <dbReference type="NCBI Taxonomy" id="460384"/>
    <lineage>
        <taxon>Bacteria</taxon>
        <taxon>Bacillati</taxon>
        <taxon>Bacillota</taxon>
        <taxon>Clostridia</taxon>
        <taxon>Lachnospirales</taxon>
        <taxon>Lachnospiraceae</taxon>
        <taxon>Enterocloster</taxon>
    </lineage>
</organism>
<sequence>MTTRFEAESNVKQRREKLDGILEDQGTALMLGGIMATDMRIARAAYRGGCRIFEPNHPAMALQMGLSGATTMNEAEAIRHLVPLSRMTTAVEGLRAVLGDEVFITCAAAGTFTEQQPVPFTQEDVLKLAYAGADCVHSHKSSIEDIAQLAEYCHRAGLLCEAYISAYDTFGVQAPTDELLLQAIKDYEGAGVDILGLCTGMIYQGQGATGFSEECLHRIRLFIENTHVVKALEGGIKPGNIGAVKKLGFDILVMSTALDNICQEATTTTVKTVMNL</sequence>
<protein>
    <submittedName>
        <fullName evidence="1">Uncharacterized protein</fullName>
    </submittedName>
</protein>
<dbReference type="AlphaFoldDB" id="A0A1I0B3G9"/>
<keyword evidence="2" id="KW-1185">Reference proteome</keyword>
<dbReference type="RefSeq" id="WP_092360578.1">
    <property type="nucleotide sequence ID" value="NZ_CP176637.1"/>
</dbReference>